<dbReference type="SUPFAM" id="SSF50249">
    <property type="entry name" value="Nucleic acid-binding proteins"/>
    <property type="match status" value="1"/>
</dbReference>
<dbReference type="SMART" id="SM00955">
    <property type="entry name" value="RNB"/>
    <property type="match status" value="1"/>
</dbReference>
<protein>
    <submittedName>
        <fullName evidence="2">Putative rrp44-like exonuclease</fullName>
    </submittedName>
</protein>
<dbReference type="GO" id="GO:0000175">
    <property type="term" value="F:3'-5'-RNA exonuclease activity"/>
    <property type="evidence" value="ECO:0007669"/>
    <property type="project" value="TreeGrafter"/>
</dbReference>
<keyword evidence="2" id="KW-0378">Hydrolase</keyword>
<feature type="domain" description="RNB" evidence="1">
    <location>
        <begin position="117"/>
        <end position="382"/>
    </location>
</feature>
<dbReference type="Pfam" id="PF00773">
    <property type="entry name" value="RNB"/>
    <property type="match status" value="2"/>
</dbReference>
<dbReference type="InterPro" id="IPR012340">
    <property type="entry name" value="NA-bd_OB-fold"/>
</dbReference>
<dbReference type="GO" id="GO:0003723">
    <property type="term" value="F:RNA binding"/>
    <property type="evidence" value="ECO:0007669"/>
    <property type="project" value="InterPro"/>
</dbReference>
<dbReference type="EMBL" id="MK072390">
    <property type="protein sequence ID" value="AYV83522.1"/>
    <property type="molecule type" value="Genomic_DNA"/>
</dbReference>
<name>A0A3G5A8W5_9VIRU</name>
<dbReference type="GO" id="GO:0006402">
    <property type="term" value="P:mRNA catabolic process"/>
    <property type="evidence" value="ECO:0007669"/>
    <property type="project" value="TreeGrafter"/>
</dbReference>
<dbReference type="PANTHER" id="PTHR23355:SF9">
    <property type="entry name" value="DIS3-LIKE EXONUCLEASE 2"/>
    <property type="match status" value="1"/>
</dbReference>
<proteinExistence type="predicted"/>
<evidence type="ECO:0000259" key="1">
    <source>
        <dbReference type="SMART" id="SM00955"/>
    </source>
</evidence>
<accession>A0A3G5A8W5</accession>
<keyword evidence="2" id="KW-0540">Nuclease</keyword>
<evidence type="ECO:0000313" key="2">
    <source>
        <dbReference type="EMBL" id="AYV83522.1"/>
    </source>
</evidence>
<reference evidence="2" key="1">
    <citation type="submission" date="2018-10" db="EMBL/GenBank/DDBJ databases">
        <title>Hidden diversity of soil giant viruses.</title>
        <authorList>
            <person name="Schulz F."/>
            <person name="Alteio L."/>
            <person name="Goudeau D."/>
            <person name="Ryan E.M."/>
            <person name="Malmstrom R.R."/>
            <person name="Blanchard J."/>
            <person name="Woyke T."/>
        </authorList>
    </citation>
    <scope>NUCLEOTIDE SEQUENCE</scope>
    <source>
        <strain evidence="2">HYV1</strain>
    </source>
</reference>
<organism evidence="2">
    <name type="scientific">Hyperionvirus sp</name>
    <dbReference type="NCBI Taxonomy" id="2487770"/>
    <lineage>
        <taxon>Viruses</taxon>
        <taxon>Varidnaviria</taxon>
        <taxon>Bamfordvirae</taxon>
        <taxon>Nucleocytoviricota</taxon>
        <taxon>Megaviricetes</taxon>
        <taxon>Imitervirales</taxon>
        <taxon>Mimiviridae</taxon>
        <taxon>Klosneuvirinae</taxon>
    </lineage>
</organism>
<sequence>MAMSVKRNFICGVLHLSSKLVYELDGKIMKPFRGFEKSSGECIVGTKRGYSARDLYCVITLGGMRGDLRVGTVEKYIGEVGDENAEREYLRLVCVMTWSGKDRLFVNYYGDLYFEGRRELDEEIYSIDPSGCVDIDDAIHVRAVGDGFNVGVHIADVSCYIAAGSALDRELSYRAESVYLKYCQVNMIPSKLMAHYSLTAGGIRKCVYSVVMKLDKDCKLVDVQFVRNTIIVKKNLSYEEANERVTGELSLMYNVGKRLYISLGLGGEYDVHTMVEAYMVLANSLVAERICRANSENALLRRQGGSRKEEYKVLGDSDDKNCLVKRANVLLMNKAEYIIGVGSEGSAKHVGLKCDLYTHFTSPIRRYADIIVHRMLTDPNYTTDSKTIDHINIIHSKYHKCERLSDQLEKIFNIQKHYGEEAFEVDGNVIDIMYEDKAAVKIYIELLDLTIESQIFSKKLAHLVKCSFDSDTLIITGMKNKITLSMFQKVRVKIAITRYSRQKIIAQILTPDVLNLFDPKDIAENFDSD</sequence>
<dbReference type="PANTHER" id="PTHR23355">
    <property type="entry name" value="RIBONUCLEASE"/>
    <property type="match status" value="1"/>
</dbReference>
<gene>
    <name evidence="2" type="ORF">Hyperionvirus8_6</name>
</gene>
<dbReference type="InterPro" id="IPR001900">
    <property type="entry name" value="RNase_II/R"/>
</dbReference>
<dbReference type="InterPro" id="IPR050180">
    <property type="entry name" value="RNR_Ribonuclease"/>
</dbReference>
<keyword evidence="2" id="KW-0269">Exonuclease</keyword>